<accession>A0A2U3AKM7</accession>
<evidence type="ECO:0000313" key="2">
    <source>
        <dbReference type="EMBL" id="PWI25079.1"/>
    </source>
</evidence>
<keyword evidence="3" id="KW-1185">Reference proteome</keyword>
<sequence>MTQNQLYQDRLLEGEVILAEIRGELRSPAAAKGQCNGRLVATTNRLLFFCERDRQHRFDEFAYHKIEAISLKRNFKNELRIIFDTDDELQMVEKLENDELAQYFVELIQSKILENF</sequence>
<dbReference type="Pfam" id="PF14470">
    <property type="entry name" value="bPH_3"/>
    <property type="match status" value="1"/>
</dbReference>
<evidence type="ECO:0000259" key="1">
    <source>
        <dbReference type="Pfam" id="PF14470"/>
    </source>
</evidence>
<evidence type="ECO:0000313" key="3">
    <source>
        <dbReference type="Proteomes" id="UP000245938"/>
    </source>
</evidence>
<comment type="caution">
    <text evidence="2">The sequence shown here is derived from an EMBL/GenBank/DDBJ whole genome shotgun (WGS) entry which is preliminary data.</text>
</comment>
<dbReference type="OrthoDB" id="9970580at2"/>
<name>A0A2U3AKM7_9BACL</name>
<dbReference type="RefSeq" id="WP_109306305.1">
    <property type="nucleotide sequence ID" value="NZ_BJUF01000019.1"/>
</dbReference>
<protein>
    <recommendedName>
        <fullName evidence="1">YokE-like PH domain-containing protein</fullName>
    </recommendedName>
</protein>
<proteinExistence type="predicted"/>
<dbReference type="Proteomes" id="UP000245938">
    <property type="component" value="Unassembled WGS sequence"/>
</dbReference>
<feature type="domain" description="YokE-like PH" evidence="1">
    <location>
        <begin position="36"/>
        <end position="109"/>
    </location>
</feature>
<dbReference type="EMBL" id="QFVR01000012">
    <property type="protein sequence ID" value="PWI25079.1"/>
    <property type="molecule type" value="Genomic_DNA"/>
</dbReference>
<gene>
    <name evidence="2" type="ORF">DEX24_10065</name>
</gene>
<dbReference type="InterPro" id="IPR039519">
    <property type="entry name" value="YokE-like_PH"/>
</dbReference>
<reference evidence="2 3" key="1">
    <citation type="submission" date="2018-05" db="EMBL/GenBank/DDBJ databases">
        <title>Kurthia sibirica genome sequence.</title>
        <authorList>
            <person name="Maclea K.S."/>
            <person name="Goen A.E."/>
        </authorList>
    </citation>
    <scope>NUCLEOTIDE SEQUENCE [LARGE SCALE GENOMIC DNA]</scope>
    <source>
        <strain evidence="2 3">ATCC 49154</strain>
    </source>
</reference>
<organism evidence="2 3">
    <name type="scientific">Kurthia sibirica</name>
    <dbReference type="NCBI Taxonomy" id="202750"/>
    <lineage>
        <taxon>Bacteria</taxon>
        <taxon>Bacillati</taxon>
        <taxon>Bacillota</taxon>
        <taxon>Bacilli</taxon>
        <taxon>Bacillales</taxon>
        <taxon>Caryophanaceae</taxon>
        <taxon>Kurthia</taxon>
    </lineage>
</organism>
<dbReference type="AlphaFoldDB" id="A0A2U3AKM7"/>